<reference evidence="4" key="1">
    <citation type="submission" date="2023-03" db="EMBL/GenBank/DDBJ databases">
        <title>Massive genome expansion in bonnet fungi (Mycena s.s.) driven by repeated elements and novel gene families across ecological guilds.</title>
        <authorList>
            <consortium name="Lawrence Berkeley National Laboratory"/>
            <person name="Harder C.B."/>
            <person name="Miyauchi S."/>
            <person name="Viragh M."/>
            <person name="Kuo A."/>
            <person name="Thoen E."/>
            <person name="Andreopoulos B."/>
            <person name="Lu D."/>
            <person name="Skrede I."/>
            <person name="Drula E."/>
            <person name="Henrissat B."/>
            <person name="Morin E."/>
            <person name="Kohler A."/>
            <person name="Barry K."/>
            <person name="LaButti K."/>
            <person name="Morin E."/>
            <person name="Salamov A."/>
            <person name="Lipzen A."/>
            <person name="Mereny Z."/>
            <person name="Hegedus B."/>
            <person name="Baldrian P."/>
            <person name="Stursova M."/>
            <person name="Weitz H."/>
            <person name="Taylor A."/>
            <person name="Grigoriev I.V."/>
            <person name="Nagy L.G."/>
            <person name="Martin F."/>
            <person name="Kauserud H."/>
        </authorList>
    </citation>
    <scope>NUCLEOTIDE SEQUENCE</scope>
    <source>
        <strain evidence="4">CBHHK182m</strain>
    </source>
</reference>
<evidence type="ECO:0000256" key="1">
    <source>
        <dbReference type="ARBA" id="ARBA00006484"/>
    </source>
</evidence>
<gene>
    <name evidence="4" type="ORF">B0H16DRAFT_1446518</name>
</gene>
<dbReference type="PANTHER" id="PTHR43544:SF32">
    <property type="entry name" value="CHAIN DEHYDROGENASE, PUTATIVE (AFU_ORTHOLOGUE AFUA_5G01530)-RELATED"/>
    <property type="match status" value="1"/>
</dbReference>
<dbReference type="InterPro" id="IPR002347">
    <property type="entry name" value="SDR_fam"/>
</dbReference>
<dbReference type="PRINTS" id="PR00080">
    <property type="entry name" value="SDRFAMILY"/>
</dbReference>
<accession>A0AAD7KEZ8</accession>
<dbReference type="GO" id="GO:0005737">
    <property type="term" value="C:cytoplasm"/>
    <property type="evidence" value="ECO:0007669"/>
    <property type="project" value="TreeGrafter"/>
</dbReference>
<dbReference type="GO" id="GO:0019748">
    <property type="term" value="P:secondary metabolic process"/>
    <property type="evidence" value="ECO:0007669"/>
    <property type="project" value="TreeGrafter"/>
</dbReference>
<dbReference type="InterPro" id="IPR020904">
    <property type="entry name" value="Sc_DH/Rdtase_CS"/>
</dbReference>
<dbReference type="Gene3D" id="3.40.50.720">
    <property type="entry name" value="NAD(P)-binding Rossmann-like Domain"/>
    <property type="match status" value="1"/>
</dbReference>
<protein>
    <submittedName>
        <fullName evidence="4">Uncharacterized protein</fullName>
    </submittedName>
</protein>
<name>A0AAD7KEZ8_9AGAR</name>
<dbReference type="PRINTS" id="PR00081">
    <property type="entry name" value="GDHRDH"/>
</dbReference>
<comment type="caution">
    <text evidence="4">The sequence shown here is derived from an EMBL/GenBank/DDBJ whole genome shotgun (WGS) entry which is preliminary data.</text>
</comment>
<dbReference type="Proteomes" id="UP001215598">
    <property type="component" value="Unassembled WGS sequence"/>
</dbReference>
<evidence type="ECO:0000256" key="3">
    <source>
        <dbReference type="RuleBase" id="RU000363"/>
    </source>
</evidence>
<dbReference type="GO" id="GO:0016491">
    <property type="term" value="F:oxidoreductase activity"/>
    <property type="evidence" value="ECO:0007669"/>
    <property type="project" value="TreeGrafter"/>
</dbReference>
<dbReference type="Pfam" id="PF00106">
    <property type="entry name" value="adh_short"/>
    <property type="match status" value="1"/>
</dbReference>
<comment type="similarity">
    <text evidence="1 3">Belongs to the short-chain dehydrogenases/reductases (SDR) family.</text>
</comment>
<dbReference type="InterPro" id="IPR051468">
    <property type="entry name" value="Fungal_SecMetab_SDRs"/>
</dbReference>
<dbReference type="SUPFAM" id="SSF51735">
    <property type="entry name" value="NAD(P)-binding Rossmann-fold domains"/>
    <property type="match status" value="1"/>
</dbReference>
<dbReference type="EMBL" id="JARKIB010000002">
    <property type="protein sequence ID" value="KAJ7784279.1"/>
    <property type="molecule type" value="Genomic_DNA"/>
</dbReference>
<dbReference type="AlphaFoldDB" id="A0AAD7KEZ8"/>
<keyword evidence="5" id="KW-1185">Reference proteome</keyword>
<dbReference type="PROSITE" id="PS00061">
    <property type="entry name" value="ADH_SHORT"/>
    <property type="match status" value="1"/>
</dbReference>
<proteinExistence type="inferred from homology"/>
<keyword evidence="2" id="KW-0521">NADP</keyword>
<evidence type="ECO:0000313" key="4">
    <source>
        <dbReference type="EMBL" id="KAJ7784279.1"/>
    </source>
</evidence>
<dbReference type="PANTHER" id="PTHR43544">
    <property type="entry name" value="SHORT-CHAIN DEHYDROGENASE/REDUCTASE"/>
    <property type="match status" value="1"/>
</dbReference>
<evidence type="ECO:0000256" key="2">
    <source>
        <dbReference type="ARBA" id="ARBA00022857"/>
    </source>
</evidence>
<sequence length="244" mass="26150">MLNMVRTILVTGSNQGMEDPSWICLGRHTVHQLAQTPDDVHASSSVVPVQLDITDDASIKAAHSFIADHLKGKGIGGLDVLVNNAGIVGKTFEECYSVNVFGTVAVTEALRPLISKGGAILNISSDLGSLALHTKRPPPPVYPAYSSSKAALNSLTLQWAIQEEQKGSNIRVVSVNPGYNATNLNNYAGTMDPADGCKIIVKTALEKEGRSGVFFDKDQDLACWSNVIQLSVELRLRQWPGPVS</sequence>
<organism evidence="4 5">
    <name type="scientific">Mycena metata</name>
    <dbReference type="NCBI Taxonomy" id="1033252"/>
    <lineage>
        <taxon>Eukaryota</taxon>
        <taxon>Fungi</taxon>
        <taxon>Dikarya</taxon>
        <taxon>Basidiomycota</taxon>
        <taxon>Agaricomycotina</taxon>
        <taxon>Agaricomycetes</taxon>
        <taxon>Agaricomycetidae</taxon>
        <taxon>Agaricales</taxon>
        <taxon>Marasmiineae</taxon>
        <taxon>Mycenaceae</taxon>
        <taxon>Mycena</taxon>
    </lineage>
</organism>
<evidence type="ECO:0000313" key="5">
    <source>
        <dbReference type="Proteomes" id="UP001215598"/>
    </source>
</evidence>
<dbReference type="InterPro" id="IPR036291">
    <property type="entry name" value="NAD(P)-bd_dom_sf"/>
</dbReference>